<comment type="caution">
    <text evidence="9">The sequence shown here is derived from an EMBL/GenBank/DDBJ whole genome shotgun (WGS) entry which is preliminary data.</text>
</comment>
<dbReference type="InterPro" id="IPR050171">
    <property type="entry name" value="MFS_Transporters"/>
</dbReference>
<evidence type="ECO:0000256" key="5">
    <source>
        <dbReference type="ARBA" id="ARBA00022989"/>
    </source>
</evidence>
<feature type="transmembrane region" description="Helical" evidence="7">
    <location>
        <begin position="126"/>
        <end position="145"/>
    </location>
</feature>
<dbReference type="Pfam" id="PF07690">
    <property type="entry name" value="MFS_1"/>
    <property type="match status" value="2"/>
</dbReference>
<dbReference type="InterPro" id="IPR011701">
    <property type="entry name" value="MFS"/>
</dbReference>
<keyword evidence="4 7" id="KW-0812">Transmembrane</keyword>
<feature type="transmembrane region" description="Helical" evidence="7">
    <location>
        <begin position="151"/>
        <end position="172"/>
    </location>
</feature>
<feature type="transmembrane region" description="Helical" evidence="7">
    <location>
        <begin position="336"/>
        <end position="356"/>
    </location>
</feature>
<feature type="transmembrane region" description="Helical" evidence="7">
    <location>
        <begin position="272"/>
        <end position="290"/>
    </location>
</feature>
<dbReference type="PANTHER" id="PTHR23517:SF3">
    <property type="entry name" value="INTEGRAL MEMBRANE TRANSPORT PROTEIN"/>
    <property type="match status" value="1"/>
</dbReference>
<dbReference type="Proteomes" id="UP001556692">
    <property type="component" value="Unassembled WGS sequence"/>
</dbReference>
<dbReference type="PROSITE" id="PS50850">
    <property type="entry name" value="MFS"/>
    <property type="match status" value="1"/>
</dbReference>
<evidence type="ECO:0000313" key="10">
    <source>
        <dbReference type="Proteomes" id="UP001556692"/>
    </source>
</evidence>
<keyword evidence="2" id="KW-0813">Transport</keyword>
<reference evidence="9 10" key="1">
    <citation type="submission" date="2024-05" db="EMBL/GenBank/DDBJ databases">
        <authorList>
            <person name="Jiang F."/>
        </authorList>
    </citation>
    <scope>NUCLEOTIDE SEQUENCE [LARGE SCALE GENOMIC DNA]</scope>
    <source>
        <strain evidence="9 10">LZ166</strain>
    </source>
</reference>
<feature type="transmembrane region" description="Helical" evidence="7">
    <location>
        <begin position="296"/>
        <end position="315"/>
    </location>
</feature>
<feature type="transmembrane region" description="Helical" evidence="7">
    <location>
        <begin position="193"/>
        <end position="219"/>
    </location>
</feature>
<sequence>MTATYLCGFFSLSLLQMAALATPLLGGAIGISAATLGIMAGARSLLPLAYSIHIGALMDVVGVRRIILIFSVLCALLPPLYPLTSSIPILVALQLLLGLASAIVWMAAQTAIARVSNGDTRYTSRFSFITVIGTVLAPLLLGFVWQAGGIWGGYGLMGLWGLLLTCSALLFVPRSATAGRGLRLGDFIPSPAVYRRGCALLLEPVAAFIMACSFLRLAAFGIVESFYPVLLQQNGHSPVLIGALVALANLASSPAALVAGWWVRVCRSERNALVASLAILIVSVTVVPVLGSVWLLGLSMTCFGFALGVSLPLLLTMLSRGIVPQEQGIAAGLRGTINRLAAFVLPVAMGLVAQVSGVGGSFWVVGGALLALLALVALLAARSAKSDRSGPAW</sequence>
<feature type="transmembrane region" description="Helical" evidence="7">
    <location>
        <begin position="362"/>
        <end position="381"/>
    </location>
</feature>
<keyword evidence="10" id="KW-1185">Reference proteome</keyword>
<dbReference type="PANTHER" id="PTHR23517">
    <property type="entry name" value="RESISTANCE PROTEIN MDTM, PUTATIVE-RELATED-RELATED"/>
    <property type="match status" value="1"/>
</dbReference>
<evidence type="ECO:0000256" key="4">
    <source>
        <dbReference type="ARBA" id="ARBA00022692"/>
    </source>
</evidence>
<feature type="transmembrane region" description="Helical" evidence="7">
    <location>
        <begin position="87"/>
        <end position="105"/>
    </location>
</feature>
<evidence type="ECO:0000256" key="3">
    <source>
        <dbReference type="ARBA" id="ARBA00022475"/>
    </source>
</evidence>
<dbReference type="InterPro" id="IPR036259">
    <property type="entry name" value="MFS_trans_sf"/>
</dbReference>
<feature type="transmembrane region" description="Helical" evidence="7">
    <location>
        <begin position="239"/>
        <end position="263"/>
    </location>
</feature>
<dbReference type="InterPro" id="IPR020846">
    <property type="entry name" value="MFS_dom"/>
</dbReference>
<dbReference type="RefSeq" id="WP_367953786.1">
    <property type="nucleotide sequence ID" value="NZ_JBDPGJ010000002.1"/>
</dbReference>
<accession>A0ABV3SGM4</accession>
<dbReference type="SUPFAM" id="SSF103473">
    <property type="entry name" value="MFS general substrate transporter"/>
    <property type="match status" value="1"/>
</dbReference>
<keyword evidence="6 7" id="KW-0472">Membrane</keyword>
<protein>
    <submittedName>
        <fullName evidence="9">MFS transporter</fullName>
    </submittedName>
</protein>
<keyword evidence="3" id="KW-1003">Cell membrane</keyword>
<keyword evidence="5 7" id="KW-1133">Transmembrane helix</keyword>
<evidence type="ECO:0000256" key="6">
    <source>
        <dbReference type="ARBA" id="ARBA00023136"/>
    </source>
</evidence>
<organism evidence="9 10">
    <name type="scientific">Aquibium pacificus</name>
    <dbReference type="NCBI Taxonomy" id="3153579"/>
    <lineage>
        <taxon>Bacteria</taxon>
        <taxon>Pseudomonadati</taxon>
        <taxon>Pseudomonadota</taxon>
        <taxon>Alphaproteobacteria</taxon>
        <taxon>Hyphomicrobiales</taxon>
        <taxon>Phyllobacteriaceae</taxon>
        <taxon>Aquibium</taxon>
    </lineage>
</organism>
<dbReference type="Gene3D" id="1.20.1250.20">
    <property type="entry name" value="MFS general substrate transporter like domains"/>
    <property type="match status" value="1"/>
</dbReference>
<evidence type="ECO:0000259" key="8">
    <source>
        <dbReference type="PROSITE" id="PS50850"/>
    </source>
</evidence>
<evidence type="ECO:0000313" key="9">
    <source>
        <dbReference type="EMBL" id="MEX0405913.1"/>
    </source>
</evidence>
<proteinExistence type="predicted"/>
<name>A0ABV3SGM4_9HYPH</name>
<evidence type="ECO:0000256" key="7">
    <source>
        <dbReference type="SAM" id="Phobius"/>
    </source>
</evidence>
<evidence type="ECO:0000256" key="2">
    <source>
        <dbReference type="ARBA" id="ARBA00022448"/>
    </source>
</evidence>
<dbReference type="EMBL" id="JBDPGJ010000002">
    <property type="protein sequence ID" value="MEX0405913.1"/>
    <property type="molecule type" value="Genomic_DNA"/>
</dbReference>
<gene>
    <name evidence="9" type="ORF">ABGN05_09595</name>
</gene>
<feature type="domain" description="Major facilitator superfamily (MFS) profile" evidence="8">
    <location>
        <begin position="1"/>
        <end position="384"/>
    </location>
</feature>
<comment type="subcellular location">
    <subcellularLocation>
        <location evidence="1">Cell membrane</location>
        <topology evidence="1">Multi-pass membrane protein</topology>
    </subcellularLocation>
</comment>
<evidence type="ECO:0000256" key="1">
    <source>
        <dbReference type="ARBA" id="ARBA00004651"/>
    </source>
</evidence>